<dbReference type="Gene3D" id="1.10.287.1040">
    <property type="entry name" value="Exonuclease VII, small subunit"/>
    <property type="match status" value="1"/>
</dbReference>
<accession>E1KTW9</accession>
<keyword evidence="5" id="KW-0269">Exonuclease</keyword>
<organism evidence="7 8">
    <name type="scientific">Prevotella disiens FB035-09AN</name>
    <dbReference type="NCBI Taxonomy" id="866771"/>
    <lineage>
        <taxon>Bacteria</taxon>
        <taxon>Pseudomonadati</taxon>
        <taxon>Bacteroidota</taxon>
        <taxon>Bacteroidia</taxon>
        <taxon>Bacteroidales</taxon>
        <taxon>Prevotellaceae</taxon>
        <taxon>Prevotella</taxon>
    </lineage>
</organism>
<dbReference type="GO" id="GO:0006308">
    <property type="term" value="P:DNA catabolic process"/>
    <property type="evidence" value="ECO:0007669"/>
    <property type="project" value="UniProtKB-UniRule"/>
</dbReference>
<evidence type="ECO:0000313" key="8">
    <source>
        <dbReference type="Proteomes" id="UP000003610"/>
    </source>
</evidence>
<dbReference type="eggNOG" id="COG1722">
    <property type="taxonomic scope" value="Bacteria"/>
</dbReference>
<evidence type="ECO:0000256" key="3">
    <source>
        <dbReference type="ARBA" id="ARBA00022722"/>
    </source>
</evidence>
<name>E1KTW9_9BACT</name>
<gene>
    <name evidence="7" type="ORF">HMPREF9296_1099</name>
</gene>
<evidence type="ECO:0000313" key="7">
    <source>
        <dbReference type="EMBL" id="EFL45090.1"/>
    </source>
</evidence>
<protein>
    <recommendedName>
        <fullName evidence="6">Exodeoxyribonuclease VII small subunit</fullName>
        <ecNumber evidence="6">3.1.11.6</ecNumber>
    </recommendedName>
</protein>
<evidence type="ECO:0000256" key="1">
    <source>
        <dbReference type="ARBA" id="ARBA00009998"/>
    </source>
</evidence>
<dbReference type="STRING" id="866771.HMPREF9296_1099"/>
<dbReference type="GO" id="GO:0008855">
    <property type="term" value="F:exodeoxyribonuclease VII activity"/>
    <property type="evidence" value="ECO:0007669"/>
    <property type="project" value="UniProtKB-UniRule"/>
</dbReference>
<reference evidence="7 8" key="1">
    <citation type="submission" date="2010-08" db="EMBL/GenBank/DDBJ databases">
        <authorList>
            <person name="Durkin A.S."/>
            <person name="Madupu R."/>
            <person name="Torralba M."/>
            <person name="Gillis M."/>
            <person name="Methe B."/>
            <person name="Sutton G."/>
            <person name="Nelson K.E."/>
        </authorList>
    </citation>
    <scope>NUCLEOTIDE SEQUENCE [LARGE SCALE GENOMIC DNA]</scope>
    <source>
        <strain evidence="7 8">FB035-09AN</strain>
    </source>
</reference>
<comment type="similarity">
    <text evidence="1">Belongs to the XseB family.</text>
</comment>
<evidence type="ECO:0000256" key="4">
    <source>
        <dbReference type="ARBA" id="ARBA00022801"/>
    </source>
</evidence>
<dbReference type="GO" id="GO:0009318">
    <property type="term" value="C:exodeoxyribonuclease VII complex"/>
    <property type="evidence" value="ECO:0007669"/>
    <property type="project" value="UniProtKB-UniRule"/>
</dbReference>
<dbReference type="Proteomes" id="UP000003610">
    <property type="component" value="Unassembled WGS sequence"/>
</dbReference>
<dbReference type="EMBL" id="AEDO01000057">
    <property type="protein sequence ID" value="EFL45090.1"/>
    <property type="molecule type" value="Genomic_DNA"/>
</dbReference>
<dbReference type="InterPro" id="IPR037004">
    <property type="entry name" value="Exonuc_VII_ssu_sf"/>
</dbReference>
<dbReference type="NCBIfam" id="TIGR01280">
    <property type="entry name" value="xseB"/>
    <property type="match status" value="1"/>
</dbReference>
<evidence type="ECO:0000256" key="2">
    <source>
        <dbReference type="ARBA" id="ARBA00022490"/>
    </source>
</evidence>
<dbReference type="AlphaFoldDB" id="E1KTW9"/>
<keyword evidence="4" id="KW-0378">Hydrolase</keyword>
<comment type="caution">
    <text evidence="7">The sequence shown here is derived from an EMBL/GenBank/DDBJ whole genome shotgun (WGS) entry which is preliminary data.</text>
</comment>
<dbReference type="EC" id="3.1.11.6" evidence="6"/>
<sequence length="63" mass="7453">MRKNMKYEEALIRLEAIVDKMERGDMDIDTMASELKKAQELIKVCKDKLTHTDEEIKKLLENK</sequence>
<dbReference type="SUPFAM" id="SSF116842">
    <property type="entry name" value="XseB-like"/>
    <property type="match status" value="1"/>
</dbReference>
<dbReference type="InterPro" id="IPR003761">
    <property type="entry name" value="Exonuc_VII_S"/>
</dbReference>
<keyword evidence="2" id="KW-0963">Cytoplasm</keyword>
<evidence type="ECO:0000256" key="6">
    <source>
        <dbReference type="NCBIfam" id="TIGR01280"/>
    </source>
</evidence>
<keyword evidence="3" id="KW-0540">Nuclease</keyword>
<dbReference type="Pfam" id="PF02609">
    <property type="entry name" value="Exonuc_VII_S"/>
    <property type="match status" value="1"/>
</dbReference>
<proteinExistence type="inferred from homology"/>
<evidence type="ECO:0000256" key="5">
    <source>
        <dbReference type="ARBA" id="ARBA00022839"/>
    </source>
</evidence>